<dbReference type="OrthoDB" id="5079801at2"/>
<dbReference type="AlphaFoldDB" id="A0A3L7AC58"/>
<feature type="compositionally biased region" description="Low complexity" evidence="1">
    <location>
        <begin position="29"/>
        <end position="41"/>
    </location>
</feature>
<evidence type="ECO:0000256" key="2">
    <source>
        <dbReference type="SAM" id="Phobius"/>
    </source>
</evidence>
<accession>A0A3L7AC58</accession>
<evidence type="ECO:0000313" key="4">
    <source>
        <dbReference type="Proteomes" id="UP000272503"/>
    </source>
</evidence>
<name>A0A3L7AC58_9MICO</name>
<comment type="caution">
    <text evidence="3">The sequence shown here is derived from an EMBL/GenBank/DDBJ whole genome shotgun (WGS) entry which is preliminary data.</text>
</comment>
<keyword evidence="4" id="KW-1185">Reference proteome</keyword>
<dbReference type="Proteomes" id="UP000272503">
    <property type="component" value="Unassembled WGS sequence"/>
</dbReference>
<keyword evidence="2" id="KW-1133">Transmembrane helix</keyword>
<dbReference type="EMBL" id="RCUX01000001">
    <property type="protein sequence ID" value="RLP78076.1"/>
    <property type="molecule type" value="Genomic_DNA"/>
</dbReference>
<organism evidence="3 4">
    <name type="scientific">Mycetocola tolaasinivorans</name>
    <dbReference type="NCBI Taxonomy" id="76635"/>
    <lineage>
        <taxon>Bacteria</taxon>
        <taxon>Bacillati</taxon>
        <taxon>Actinomycetota</taxon>
        <taxon>Actinomycetes</taxon>
        <taxon>Micrococcales</taxon>
        <taxon>Microbacteriaceae</taxon>
        <taxon>Mycetocola</taxon>
    </lineage>
</organism>
<feature type="transmembrane region" description="Helical" evidence="2">
    <location>
        <begin position="116"/>
        <end position="137"/>
    </location>
</feature>
<feature type="transmembrane region" description="Helical" evidence="2">
    <location>
        <begin position="185"/>
        <end position="209"/>
    </location>
</feature>
<keyword evidence="2" id="KW-0812">Transmembrane</keyword>
<proteinExistence type="predicted"/>
<feature type="compositionally biased region" description="Polar residues" evidence="1">
    <location>
        <begin position="1"/>
        <end position="16"/>
    </location>
</feature>
<sequence length="332" mass="35883">MSTPENPAQPQPQDSAETGVWERLERAAEASPAVSAEAPRSPAEHPQTQGEPASSVGEEPRVFTGSTSAVRRIPTVGIFTLRELMFLITSAAVVLLSFAPVISIRQVRVSYTLWDLQFVPMPIAVGILPLVALLLVLLRRLVPRINWRVGTLSVDQFASITAVIASVSYIVFIGSYALLTAPGQLTWTLPFAAMFSLLMLFSSTFAPYLPLYRTEFAERGEVPADPTARPVIPIARRPRPQGAWGPHPAEGTAYPAGYAPAAAAPAPTHVAPYWVYSFSPRPVYAPDGSAVLFEMGPTAWVLAVEDRGHSLVLRADDGRIGILYDLSNLTRG</sequence>
<dbReference type="RefSeq" id="WP_121647167.1">
    <property type="nucleotide sequence ID" value="NZ_RCUX01000001.1"/>
</dbReference>
<feature type="transmembrane region" description="Helical" evidence="2">
    <location>
        <begin position="157"/>
        <end position="179"/>
    </location>
</feature>
<reference evidence="3 4" key="1">
    <citation type="submission" date="2018-10" db="EMBL/GenBank/DDBJ databases">
        <authorList>
            <person name="Li J."/>
        </authorList>
    </citation>
    <scope>NUCLEOTIDE SEQUENCE [LARGE SCALE GENOMIC DNA]</scope>
    <source>
        <strain evidence="3 4">IF 016277</strain>
    </source>
</reference>
<keyword evidence="2" id="KW-0472">Membrane</keyword>
<feature type="transmembrane region" description="Helical" evidence="2">
    <location>
        <begin position="84"/>
        <end position="104"/>
    </location>
</feature>
<protein>
    <submittedName>
        <fullName evidence="3">Uncharacterized protein</fullName>
    </submittedName>
</protein>
<gene>
    <name evidence="3" type="ORF">D9V32_01760</name>
</gene>
<evidence type="ECO:0000313" key="3">
    <source>
        <dbReference type="EMBL" id="RLP78076.1"/>
    </source>
</evidence>
<feature type="region of interest" description="Disordered" evidence="1">
    <location>
        <begin position="1"/>
        <end position="62"/>
    </location>
</feature>
<evidence type="ECO:0000256" key="1">
    <source>
        <dbReference type="SAM" id="MobiDB-lite"/>
    </source>
</evidence>